<organism evidence="1 2">
    <name type="scientific">Peptoanaerobacter stomatis</name>
    <dbReference type="NCBI Taxonomy" id="796937"/>
    <lineage>
        <taxon>Bacteria</taxon>
        <taxon>Bacillati</taxon>
        <taxon>Bacillota</taxon>
        <taxon>Clostridia</taxon>
        <taxon>Peptostreptococcales</taxon>
        <taxon>Filifactoraceae</taxon>
        <taxon>Peptoanaerobacter</taxon>
    </lineage>
</organism>
<dbReference type="RefSeq" id="WP_009524881.1">
    <property type="nucleotide sequence ID" value="NZ_JH414548.1"/>
</dbReference>
<accession>G9X2N8</accession>
<name>G9X2N8_9FIRM</name>
<dbReference type="HOGENOM" id="CLU_163144_1_0_9"/>
<protein>
    <recommendedName>
        <fullName evidence="3">NTP pyrophosphohydrolase MazG putative catalytic core domain-containing protein</fullName>
    </recommendedName>
</protein>
<evidence type="ECO:0008006" key="3">
    <source>
        <dbReference type="Google" id="ProtNLM"/>
    </source>
</evidence>
<evidence type="ECO:0000313" key="1">
    <source>
        <dbReference type="EMBL" id="EHL11108.1"/>
    </source>
</evidence>
<reference evidence="1 2" key="1">
    <citation type="submission" date="2011-08" db="EMBL/GenBank/DDBJ databases">
        <title>The Genome Sequence of Eubacteriaceae bacterium ACC19a.</title>
        <authorList>
            <consortium name="The Broad Institute Genome Sequencing Platform"/>
            <person name="Earl A."/>
            <person name="Ward D."/>
            <person name="Feldgarden M."/>
            <person name="Gevers D."/>
            <person name="Sizova M."/>
            <person name="Hazen A."/>
            <person name="Epstein S."/>
            <person name="Young S.K."/>
            <person name="Zeng Q."/>
            <person name="Gargeya S."/>
            <person name="Fitzgerald M."/>
            <person name="Haas B."/>
            <person name="Abouelleil A."/>
            <person name="Alvarado L."/>
            <person name="Arachchi H.M."/>
            <person name="Berlin A."/>
            <person name="Brown A."/>
            <person name="Chapman S.B."/>
            <person name="Chen Z."/>
            <person name="Dunbar C."/>
            <person name="Freedman E."/>
            <person name="Gearin G."/>
            <person name="Gellesch M."/>
            <person name="Goldberg J."/>
            <person name="Griggs A."/>
            <person name="Gujja S."/>
            <person name="Heiman D."/>
            <person name="Howarth C."/>
            <person name="Larson L."/>
            <person name="Lui A."/>
            <person name="MacDonald P.J.P."/>
            <person name="Montmayeur A."/>
            <person name="Murphy C."/>
            <person name="Neiman D."/>
            <person name="Pearson M."/>
            <person name="Priest M."/>
            <person name="Roberts A."/>
            <person name="Saif S."/>
            <person name="Shea T."/>
            <person name="Shenoy N."/>
            <person name="Sisk P."/>
            <person name="Stolte C."/>
            <person name="Sykes S."/>
            <person name="Wortman J."/>
            <person name="Nusbaum C."/>
            <person name="Birren B."/>
        </authorList>
    </citation>
    <scope>NUCLEOTIDE SEQUENCE [LARGE SCALE GENOMIC DNA]</scope>
    <source>
        <strain evidence="1 2">ACC19a</strain>
    </source>
</reference>
<dbReference type="EMBL" id="AFZE01000056">
    <property type="protein sequence ID" value="EHL11108.1"/>
    <property type="molecule type" value="Genomic_DNA"/>
</dbReference>
<dbReference type="AlphaFoldDB" id="G9X2N8"/>
<dbReference type="SUPFAM" id="SSF101386">
    <property type="entry name" value="all-alpha NTP pyrophosphatases"/>
    <property type="match status" value="1"/>
</dbReference>
<sequence length="120" mass="14073">MNNFEELQKLIINWAKDKNLLHADNTDKQFMKFIEEVFEFKTELDSEKHWRKVMGNDTCKSINIESLMLEIGDIFVTLIILCNQIGIEPTRCLDMAYEKIKGRTGKTINGVFIKEEDLKE</sequence>
<dbReference type="CDD" id="cd11540">
    <property type="entry name" value="NTP-PPase_u3"/>
    <property type="match status" value="1"/>
</dbReference>
<dbReference type="BioCyc" id="EBAC796937-HMP:GMGH-647-MONOMER"/>
<evidence type="ECO:0000313" key="2">
    <source>
        <dbReference type="Proteomes" id="UP000006437"/>
    </source>
</evidence>
<comment type="caution">
    <text evidence="1">The sequence shown here is derived from an EMBL/GenBank/DDBJ whole genome shotgun (WGS) entry which is preliminary data.</text>
</comment>
<dbReference type="PATRIC" id="fig|796937.3.peg.1879"/>
<dbReference type="Proteomes" id="UP000006437">
    <property type="component" value="Unassembled WGS sequence"/>
</dbReference>
<proteinExistence type="predicted"/>
<dbReference type="Gene3D" id="1.10.287.1080">
    <property type="entry name" value="MazG-like"/>
    <property type="match status" value="1"/>
</dbReference>
<gene>
    <name evidence="1" type="ORF">HMPREF9629_00645</name>
</gene>